<evidence type="ECO:0000313" key="1">
    <source>
        <dbReference type="EMBL" id="OQD57531.1"/>
    </source>
</evidence>
<dbReference type="RefSeq" id="WP_073491827.1">
    <property type="nucleotide sequence ID" value="NZ_MPOH02000003.1"/>
</dbReference>
<gene>
    <name evidence="1" type="ORF">BM536_001900</name>
</gene>
<reference evidence="1 2" key="2">
    <citation type="submission" date="2017-02" db="EMBL/GenBank/DDBJ databases">
        <title>Draft genome sequence of Streptomyces phaeoluteigriseus type strain DSM41896.</title>
        <authorList>
            <person name="Salih T.S."/>
            <person name="Algora Gallardo L."/>
            <person name="Melo Santos T."/>
            <person name="Filgueira Martinez S."/>
            <person name="Herron P.R."/>
        </authorList>
    </citation>
    <scope>NUCLEOTIDE SEQUENCE [LARGE SCALE GENOMIC DNA]</scope>
    <source>
        <strain evidence="1 2">DSM 41896</strain>
    </source>
</reference>
<accession>A0A1V6MYM6</accession>
<dbReference type="EMBL" id="MPOH02000003">
    <property type="protein sequence ID" value="OQD57531.1"/>
    <property type="molecule type" value="Genomic_DNA"/>
</dbReference>
<comment type="caution">
    <text evidence="1">The sequence shown here is derived from an EMBL/GenBank/DDBJ whole genome shotgun (WGS) entry which is preliminary data.</text>
</comment>
<dbReference type="AlphaFoldDB" id="A0A1V6MYM6"/>
<name>A0A1V6MYM6_9ACTN</name>
<dbReference type="Proteomes" id="UP000184286">
    <property type="component" value="Unassembled WGS sequence"/>
</dbReference>
<proteinExistence type="predicted"/>
<reference evidence="2" key="1">
    <citation type="submission" date="2016-11" db="EMBL/GenBank/DDBJ databases">
        <authorList>
            <person name="Schniete J.K."/>
            <person name="Salih T."/>
            <person name="Algora Gallardo L."/>
            <person name="Martinez Fernandez S."/>
            <person name="Herron P.R."/>
        </authorList>
    </citation>
    <scope>NUCLEOTIDE SEQUENCE [LARGE SCALE GENOMIC DNA]</scope>
    <source>
        <strain evidence="2">DSM 41896</strain>
    </source>
</reference>
<organism evidence="1 2">
    <name type="scientific">Streptomyces phaeoluteigriseus</name>
    <dbReference type="NCBI Taxonomy" id="114686"/>
    <lineage>
        <taxon>Bacteria</taxon>
        <taxon>Bacillati</taxon>
        <taxon>Actinomycetota</taxon>
        <taxon>Actinomycetes</taxon>
        <taxon>Kitasatosporales</taxon>
        <taxon>Streptomycetaceae</taxon>
        <taxon>Streptomyces</taxon>
        <taxon>Streptomyces aurantiacus group</taxon>
    </lineage>
</organism>
<evidence type="ECO:0000313" key="2">
    <source>
        <dbReference type="Proteomes" id="UP000184286"/>
    </source>
</evidence>
<dbReference type="STRING" id="114686.BM536_001900"/>
<protein>
    <submittedName>
        <fullName evidence="1">Uncharacterized protein</fullName>
    </submittedName>
</protein>
<sequence>MESSLNDFWRDVMTFREPPYRAPIDDEILRLQDQVAEAAQEMARAISTRESAYRADGQEVPNGTALSPDWQLAHLYALHEIEGIVRRLADRAARTAGGTGASYAQLGAAWGITKQAARLRWPGAVRRPDDTSGEAASFELRLDGGLAEINQLPDEGGFIWEATGADGTSGQAKEPYGNRIQAAAHAGAFLARHATPADGSYAEDAAHAGCFEPHTGPDGSIDCDSQPR</sequence>